<comment type="similarity">
    <text evidence="2 9">Belongs to the ATPase inhibitor family.</text>
</comment>
<evidence type="ECO:0000256" key="7">
    <source>
        <dbReference type="ARBA" id="ARBA00026043"/>
    </source>
</evidence>
<evidence type="ECO:0000256" key="9">
    <source>
        <dbReference type="RuleBase" id="RU368087"/>
    </source>
</evidence>
<evidence type="ECO:0000256" key="5">
    <source>
        <dbReference type="ARBA" id="ARBA00023054"/>
    </source>
</evidence>
<comment type="subunit">
    <text evidence="7 9">Homodimer; represents the active form and is present at a pH value below 6.5. Homotetramer; represents the inactive form and is present at a pH value above 7.0.</text>
</comment>
<evidence type="ECO:0000256" key="8">
    <source>
        <dbReference type="ARBA" id="ARBA00046200"/>
    </source>
</evidence>
<keyword evidence="4" id="KW-0809">Transit peptide</keyword>
<keyword evidence="5" id="KW-0175">Coiled coil</keyword>
<evidence type="ECO:0000256" key="4">
    <source>
        <dbReference type="ARBA" id="ARBA00022946"/>
    </source>
</evidence>
<evidence type="ECO:0000256" key="6">
    <source>
        <dbReference type="ARBA" id="ARBA00023128"/>
    </source>
</evidence>
<protein>
    <recommendedName>
        <fullName evidence="3 9">ATPase inhibitor, mitochondrial</fullName>
    </recommendedName>
    <alternativeName>
        <fullName evidence="9">ATP synthase F1 subunit epsilon</fullName>
    </alternativeName>
</protein>
<dbReference type="PANTHER" id="PTHR48417:SF1">
    <property type="entry name" value="ATP SYNTHASE F1 SUBUNIT EPSILON"/>
    <property type="match status" value="1"/>
</dbReference>
<keyword evidence="6 9" id="KW-0496">Mitochondrion</keyword>
<proteinExistence type="inferred from homology"/>
<dbReference type="PANTHER" id="PTHR48417">
    <property type="entry name" value="ATP SYNTHASE F1 SUBUNIT EPSILON"/>
    <property type="match status" value="1"/>
</dbReference>
<name>A0A8C0W864_CASCN</name>
<dbReference type="SUPFAM" id="SSF64602">
    <property type="entry name" value="F1 ATPase inhibitor, IF1, C-terminal domain"/>
    <property type="match status" value="1"/>
</dbReference>
<dbReference type="GO" id="GO:0005739">
    <property type="term" value="C:mitochondrion"/>
    <property type="evidence" value="ECO:0007669"/>
    <property type="project" value="UniProtKB-SubCell"/>
</dbReference>
<dbReference type="Gene3D" id="1.20.5.500">
    <property type="entry name" value="Single helix bin"/>
    <property type="match status" value="1"/>
</dbReference>
<dbReference type="Pfam" id="PF04568">
    <property type="entry name" value="IATP"/>
    <property type="match status" value="1"/>
</dbReference>
<comment type="function">
    <text evidence="9">Indirectly acts as a regulator of heme synthesis in erythroid tissues: regulates heme synthesis by modulating the mitochondrial pH and redox potential, allowing fech to efficiently catalyze the incorporation of iron into protoporphyrin IX to produce heme.</text>
</comment>
<evidence type="ECO:0000256" key="3">
    <source>
        <dbReference type="ARBA" id="ARBA00019626"/>
    </source>
</evidence>
<reference evidence="10" key="1">
    <citation type="submission" date="2023-09" db="UniProtKB">
        <authorList>
            <consortium name="Ensembl"/>
        </authorList>
    </citation>
    <scope>IDENTIFICATION</scope>
</reference>
<evidence type="ECO:0000256" key="2">
    <source>
        <dbReference type="ARBA" id="ARBA00010901"/>
    </source>
</evidence>
<organism evidence="10">
    <name type="scientific">Castor canadensis</name>
    <name type="common">American beaver</name>
    <dbReference type="NCBI Taxonomy" id="51338"/>
    <lineage>
        <taxon>Eukaryota</taxon>
        <taxon>Metazoa</taxon>
        <taxon>Chordata</taxon>
        <taxon>Craniata</taxon>
        <taxon>Vertebrata</taxon>
        <taxon>Euteleostomi</taxon>
        <taxon>Mammalia</taxon>
        <taxon>Eutheria</taxon>
        <taxon>Euarchontoglires</taxon>
        <taxon>Glires</taxon>
        <taxon>Rodentia</taxon>
        <taxon>Castorimorpha</taxon>
        <taxon>Castoridae</taxon>
        <taxon>Castor</taxon>
    </lineage>
</organism>
<comment type="subcellular location">
    <subcellularLocation>
        <location evidence="1 9">Mitochondrion</location>
    </subcellularLocation>
</comment>
<dbReference type="Ensembl" id="ENSCCNT00000006739.1">
    <property type="protein sequence ID" value="ENSCCNP00000005113.1"/>
    <property type="gene ID" value="ENSCCNG00000005474.1"/>
</dbReference>
<evidence type="ECO:0000313" key="10">
    <source>
        <dbReference type="Ensembl" id="ENSCCNP00000005113.1"/>
    </source>
</evidence>
<accession>A0A8C0W864</accession>
<dbReference type="GO" id="GO:0042030">
    <property type="term" value="F:ATPase inhibitor activity"/>
    <property type="evidence" value="ECO:0007669"/>
    <property type="project" value="UniProtKB-UniRule"/>
</dbReference>
<evidence type="ECO:0000256" key="1">
    <source>
        <dbReference type="ARBA" id="ARBA00004173"/>
    </source>
</evidence>
<comment type="function">
    <text evidence="8">Endogenous F(1)F(o)-ATPase inhibitor limiting ATP depletion when the mitochondrial membrane potential falls below a threshold and the F(1)F(o)-ATP synthase starts hydrolyzing ATP to pump protons out of the mitochondrial matrix. Required to avoid the consumption of cellular ATP when the F(1)F(o)-ATP synthase enzyme acts as an ATP hydrolase. Indirectly acts as a regulator of heme synthesis in erythroid tissues: regulates heme synthesis by modulating the mitochondrial pH and redox potential, allowing FECH to efficiently catalyze the incorporation of iron into protoporphyrin IX to produce heme.</text>
</comment>
<dbReference type="InterPro" id="IPR007648">
    <property type="entry name" value="ATPase_inhibitor_mt"/>
</dbReference>
<comment type="domain">
    <text evidence="9">Forms an alpha-helical dimer with monomers associated via an antiparallel alpha-helical coiled coil, leaving each N-terminal inhibitory region accessible for interaction with an F1 catalytic domain. The inhibitory N-terminal region binds the alpha(ADP-bound)-beta(ADP-bound) (ATP5F1A-ATP5F1B) interface of F1-ATPase, and also contact the central gamma subunit (ATP5F1C). This dimeric state is favored by pH values below 7.0, and at higher values the dimers associate to form inactive homotetramer, where the inhibitory region is occluded, masking its inhibitory activity.</text>
</comment>
<dbReference type="AlphaFoldDB" id="A0A8C0W864"/>
<sequence length="103" mass="11843">INTTQFSYATWVHVNGNDSYNQHISSQAENLDPAAGSIQGGGGAFRKKEKAEEDQYFQEKTKQQLIALKKHHEDEIKITRRLNICRNKLNGVKQKIKKLKYIN</sequence>